<organism evidence="17 18">
    <name type="scientific">Mucilaginibacter hurinus</name>
    <dbReference type="NCBI Taxonomy" id="2201324"/>
    <lineage>
        <taxon>Bacteria</taxon>
        <taxon>Pseudomonadati</taxon>
        <taxon>Bacteroidota</taxon>
        <taxon>Sphingobacteriia</taxon>
        <taxon>Sphingobacteriales</taxon>
        <taxon>Sphingobacteriaceae</taxon>
        <taxon>Mucilaginibacter</taxon>
    </lineage>
</organism>
<keyword evidence="10 12" id="KW-0472">Membrane</keyword>
<dbReference type="Pfam" id="PF07715">
    <property type="entry name" value="Plug"/>
    <property type="match status" value="1"/>
</dbReference>
<dbReference type="GO" id="GO:0009279">
    <property type="term" value="C:cell outer membrane"/>
    <property type="evidence" value="ECO:0007669"/>
    <property type="project" value="UniProtKB-SubCell"/>
</dbReference>
<reference evidence="17 18" key="1">
    <citation type="submission" date="2018-05" db="EMBL/GenBank/DDBJ databases">
        <title>Mucilaginibacter hurinus sp. nov., isolated from briquette warehouse soil.</title>
        <authorList>
            <person name="Choi L."/>
        </authorList>
    </citation>
    <scope>NUCLEOTIDE SEQUENCE [LARGE SCALE GENOMIC DNA]</scope>
    <source>
        <strain evidence="17 18">ZR32</strain>
    </source>
</reference>
<evidence type="ECO:0000256" key="9">
    <source>
        <dbReference type="ARBA" id="ARBA00023077"/>
    </source>
</evidence>
<evidence type="ECO:0000256" key="5">
    <source>
        <dbReference type="ARBA" id="ARBA00022692"/>
    </source>
</evidence>
<keyword evidence="9 13" id="KW-0798">TonB box</keyword>
<feature type="chain" id="PRO_5017066189" evidence="14">
    <location>
        <begin position="22"/>
        <end position="973"/>
    </location>
</feature>
<dbReference type="Proteomes" id="UP000253209">
    <property type="component" value="Unassembled WGS sequence"/>
</dbReference>
<dbReference type="InterPro" id="IPR000531">
    <property type="entry name" value="Beta-barrel_TonB"/>
</dbReference>
<evidence type="ECO:0000256" key="6">
    <source>
        <dbReference type="ARBA" id="ARBA00022729"/>
    </source>
</evidence>
<name>A0A367GR38_9SPHI</name>
<keyword evidence="7" id="KW-0408">Iron</keyword>
<evidence type="ECO:0000256" key="3">
    <source>
        <dbReference type="ARBA" id="ARBA00022452"/>
    </source>
</evidence>
<gene>
    <name evidence="17" type="ORF">DJ568_07495</name>
</gene>
<evidence type="ECO:0000256" key="7">
    <source>
        <dbReference type="ARBA" id="ARBA00023004"/>
    </source>
</evidence>
<feature type="signal peptide" evidence="14">
    <location>
        <begin position="1"/>
        <end position="21"/>
    </location>
</feature>
<dbReference type="EMBL" id="QGDC01000003">
    <property type="protein sequence ID" value="RCH55720.1"/>
    <property type="molecule type" value="Genomic_DNA"/>
</dbReference>
<dbReference type="Gene3D" id="2.170.130.10">
    <property type="entry name" value="TonB-dependent receptor, plug domain"/>
    <property type="match status" value="1"/>
</dbReference>
<evidence type="ECO:0000256" key="1">
    <source>
        <dbReference type="ARBA" id="ARBA00004571"/>
    </source>
</evidence>
<dbReference type="Gene3D" id="2.60.40.1120">
    <property type="entry name" value="Carboxypeptidase-like, regulatory domain"/>
    <property type="match status" value="1"/>
</dbReference>
<comment type="subcellular location">
    <subcellularLocation>
        <location evidence="1 12">Cell outer membrane</location>
        <topology evidence="1 12">Multi-pass membrane protein</topology>
    </subcellularLocation>
</comment>
<evidence type="ECO:0000256" key="12">
    <source>
        <dbReference type="PROSITE-ProRule" id="PRU01360"/>
    </source>
</evidence>
<evidence type="ECO:0000256" key="14">
    <source>
        <dbReference type="SAM" id="SignalP"/>
    </source>
</evidence>
<dbReference type="PANTHER" id="PTHR32552:SF68">
    <property type="entry name" value="FERRICHROME OUTER MEMBRANE TRANSPORTER_PHAGE RECEPTOR"/>
    <property type="match status" value="1"/>
</dbReference>
<sequence length="973" mass="105711">MKKLLLVSLCILMLCVTQTFAQNRTITGTVTAKEDGLPIPGVSVTVPGTTIGSQTNGDGKFSINVPQNATSLQFSFIGYGTVTSPIGANGVVNATLSSDMRDLAEVVVTANQIRREKRSLGYAATTVQGEDLVKGGNPSALNSLVGRIPGANITTTSNAPGASTRVVFRGGSSINGNNNALIVVDGIPIDNSSVVGGASSLTSIDFGNRGNDIDPDDIENVTALIGPAAAALYGSRASNGALQITTKSGQKGKAQVSFSTSNIFSSILKLPDLQNEYGQGYYTATDDDGNITEYYNDPVENWSWGAPFTGEMQEWGQSIGGVRQMKPYSAQPDNVRNFFKLNNKYNGYGFTQGDVPNKYGYYGSYSLNPYFVLKNFSNNNNVERITGNVNLTYKPASWLNITERIGIDTYSDRRRLIVPKYNYTPADDAGNYALAQTSNGSYQIDQLGVTELVHDLMVTGTHKFNEDFQGSLMLGNNIRQRSTNTNRTATNASTGLVVPGWYNLQNSNGPINIVQDFISRRRLFALYADLNLSYKNMLFLEATARNDWSSTLPINNNSFFYPSVSTSFVFSEVLKPNDWFSYGKIRGSIAQVGQDTDPYQLLTTFSRGTVLANFGSTTFPFGSVAALMASTTLGNPNLKPEQTTSYEIGTEMAFFNNRLNLDLTFYKNISKNQILPIPTPNSTGYSFSVVNAGRVDNKGLQLALRGTVVKTKDFNWDLYGNFTRNISKVVELMPGVDQFVIGGFNGMSIVAAVGKPLGEFYAVTNATDDQGRTIVDSGSGLPVATSEAQYLGSYQPKYIAALGTTVNYKGFTFDVMFDIKQGNKFYSRTKDIMAFVGTSAETGGPRFGQPFPNSVYLDDDGNSVVNSGANAVNYLKQDYFPDLNPGVNIVDGSYVKVRTASLSYQFKKSQFKGLPFNALTVGVFGNNLFIWTAKENKYVDPEINSAGATNEQGFDFTAMPSIRNYGFNVKVNF</sequence>
<keyword evidence="5 12" id="KW-0812">Transmembrane</keyword>
<dbReference type="Gene3D" id="2.40.170.20">
    <property type="entry name" value="TonB-dependent receptor, beta-barrel domain"/>
    <property type="match status" value="1"/>
</dbReference>
<protein>
    <submittedName>
        <fullName evidence="17">SusC/RagA family TonB-linked outer membrane protein</fullName>
    </submittedName>
</protein>
<keyword evidence="2 12" id="KW-0813">Transport</keyword>
<dbReference type="GO" id="GO:0015344">
    <property type="term" value="F:siderophore uptake transmembrane transporter activity"/>
    <property type="evidence" value="ECO:0007669"/>
    <property type="project" value="TreeGrafter"/>
</dbReference>
<evidence type="ECO:0000256" key="4">
    <source>
        <dbReference type="ARBA" id="ARBA00022496"/>
    </source>
</evidence>
<evidence type="ECO:0000256" key="10">
    <source>
        <dbReference type="ARBA" id="ARBA00023136"/>
    </source>
</evidence>
<comment type="caution">
    <text evidence="17">The sequence shown here is derived from an EMBL/GenBank/DDBJ whole genome shotgun (WGS) entry which is preliminary data.</text>
</comment>
<dbReference type="PANTHER" id="PTHR32552">
    <property type="entry name" value="FERRICHROME IRON RECEPTOR-RELATED"/>
    <property type="match status" value="1"/>
</dbReference>
<dbReference type="Pfam" id="PF00593">
    <property type="entry name" value="TonB_dep_Rec_b-barrel"/>
    <property type="match status" value="1"/>
</dbReference>
<keyword evidence="4" id="KW-0410">Iron transport</keyword>
<evidence type="ECO:0000256" key="11">
    <source>
        <dbReference type="ARBA" id="ARBA00023237"/>
    </source>
</evidence>
<evidence type="ECO:0000259" key="16">
    <source>
        <dbReference type="Pfam" id="PF07715"/>
    </source>
</evidence>
<dbReference type="RefSeq" id="WP_114004635.1">
    <property type="nucleotide sequence ID" value="NZ_QGDC01000003.1"/>
</dbReference>
<dbReference type="InterPro" id="IPR008969">
    <property type="entry name" value="CarboxyPept-like_regulatory"/>
</dbReference>
<keyword evidence="3 12" id="KW-1134">Transmembrane beta strand</keyword>
<dbReference type="SUPFAM" id="SSF56935">
    <property type="entry name" value="Porins"/>
    <property type="match status" value="1"/>
</dbReference>
<proteinExistence type="inferred from homology"/>
<evidence type="ECO:0000259" key="15">
    <source>
        <dbReference type="Pfam" id="PF00593"/>
    </source>
</evidence>
<dbReference type="InterPro" id="IPR039426">
    <property type="entry name" value="TonB-dep_rcpt-like"/>
</dbReference>
<keyword evidence="8" id="KW-0406">Ion transport</keyword>
<evidence type="ECO:0000256" key="2">
    <source>
        <dbReference type="ARBA" id="ARBA00022448"/>
    </source>
</evidence>
<dbReference type="Pfam" id="PF13715">
    <property type="entry name" value="CarbopepD_reg_2"/>
    <property type="match status" value="1"/>
</dbReference>
<dbReference type="SUPFAM" id="SSF49464">
    <property type="entry name" value="Carboxypeptidase regulatory domain-like"/>
    <property type="match status" value="1"/>
</dbReference>
<dbReference type="AlphaFoldDB" id="A0A367GR38"/>
<evidence type="ECO:0000313" key="18">
    <source>
        <dbReference type="Proteomes" id="UP000253209"/>
    </source>
</evidence>
<evidence type="ECO:0000256" key="13">
    <source>
        <dbReference type="RuleBase" id="RU003357"/>
    </source>
</evidence>
<keyword evidence="11 12" id="KW-0998">Cell outer membrane</keyword>
<keyword evidence="18" id="KW-1185">Reference proteome</keyword>
<keyword evidence="6 14" id="KW-0732">Signal</keyword>
<evidence type="ECO:0000256" key="8">
    <source>
        <dbReference type="ARBA" id="ARBA00023065"/>
    </source>
</evidence>
<dbReference type="InterPro" id="IPR037066">
    <property type="entry name" value="Plug_dom_sf"/>
</dbReference>
<dbReference type="OrthoDB" id="9768177at2"/>
<feature type="domain" description="TonB-dependent receptor-like beta-barrel" evidence="15">
    <location>
        <begin position="337"/>
        <end position="928"/>
    </location>
</feature>
<comment type="similarity">
    <text evidence="12 13">Belongs to the TonB-dependent receptor family.</text>
</comment>
<dbReference type="InterPro" id="IPR036942">
    <property type="entry name" value="Beta-barrel_TonB_sf"/>
</dbReference>
<dbReference type="InterPro" id="IPR012910">
    <property type="entry name" value="Plug_dom"/>
</dbReference>
<feature type="domain" description="TonB-dependent receptor plug" evidence="16">
    <location>
        <begin position="117"/>
        <end position="241"/>
    </location>
</feature>
<dbReference type="PROSITE" id="PS52016">
    <property type="entry name" value="TONB_DEPENDENT_REC_3"/>
    <property type="match status" value="1"/>
</dbReference>
<evidence type="ECO:0000313" key="17">
    <source>
        <dbReference type="EMBL" id="RCH55720.1"/>
    </source>
</evidence>
<accession>A0A367GR38</accession>